<protein>
    <recommendedName>
        <fullName evidence="1">PHP domain-containing protein</fullName>
    </recommendedName>
</protein>
<dbReference type="SUPFAM" id="SSF89550">
    <property type="entry name" value="PHP domain-like"/>
    <property type="match status" value="1"/>
</dbReference>
<dbReference type="Gene3D" id="3.20.20.140">
    <property type="entry name" value="Metal-dependent hydrolases"/>
    <property type="match status" value="1"/>
</dbReference>
<gene>
    <name evidence="2" type="ORF">LCGC14_0986920</name>
</gene>
<dbReference type="PANTHER" id="PTHR42924:SF3">
    <property type="entry name" value="POLYMERASE_HISTIDINOL PHOSPHATASE N-TERMINAL DOMAIN-CONTAINING PROTEIN"/>
    <property type="match status" value="1"/>
</dbReference>
<dbReference type="InterPro" id="IPR004013">
    <property type="entry name" value="PHP_dom"/>
</dbReference>
<dbReference type="EMBL" id="LAZR01003721">
    <property type="protein sequence ID" value="KKN15353.1"/>
    <property type="molecule type" value="Genomic_DNA"/>
</dbReference>
<dbReference type="InterPro" id="IPR052018">
    <property type="entry name" value="PHP_domain"/>
</dbReference>
<dbReference type="Pfam" id="PF02811">
    <property type="entry name" value="PHP"/>
    <property type="match status" value="1"/>
</dbReference>
<reference evidence="2" key="1">
    <citation type="journal article" date="2015" name="Nature">
        <title>Complex archaea that bridge the gap between prokaryotes and eukaryotes.</title>
        <authorList>
            <person name="Spang A."/>
            <person name="Saw J.H."/>
            <person name="Jorgensen S.L."/>
            <person name="Zaremba-Niedzwiedzka K."/>
            <person name="Martijn J."/>
            <person name="Lind A.E."/>
            <person name="van Eijk R."/>
            <person name="Schleper C."/>
            <person name="Guy L."/>
            <person name="Ettema T.J."/>
        </authorList>
    </citation>
    <scope>NUCLEOTIDE SEQUENCE</scope>
</reference>
<dbReference type="GO" id="GO:0035312">
    <property type="term" value="F:5'-3' DNA exonuclease activity"/>
    <property type="evidence" value="ECO:0007669"/>
    <property type="project" value="TreeGrafter"/>
</dbReference>
<sequence length="241" mass="27859">MKIEQEMNSPRKLKADLHFHTQEDPKDKVKYTAKQLIDEAWRQKFDVLAITNHNMVLYDDYLKKYALDKGILLIPGIEVKVEGKHIILLNVNEWREKEISTLEELRCYKGESSLIMAPHPYFPTLTSLGKELDRYIHILDALEYTHFYFRGINFNKKAERKAKQYNLPLLGVSDAHLLNQFGSTYSLIDAEKTPQAVIRAIKENKVEIVTRPLKLNWGNIILGLKHTISPILGSRDNSSGE</sequence>
<feature type="domain" description="PHP" evidence="1">
    <location>
        <begin position="16"/>
        <end position="93"/>
    </location>
</feature>
<dbReference type="InterPro" id="IPR016195">
    <property type="entry name" value="Pol/histidinol_Pase-like"/>
</dbReference>
<proteinExistence type="predicted"/>
<dbReference type="PANTHER" id="PTHR42924">
    <property type="entry name" value="EXONUCLEASE"/>
    <property type="match status" value="1"/>
</dbReference>
<dbReference type="Pfam" id="PF13263">
    <property type="entry name" value="PHP_C"/>
    <property type="match status" value="1"/>
</dbReference>
<accession>A0A0F9RDL9</accession>
<comment type="caution">
    <text evidence="2">The sequence shown here is derived from an EMBL/GenBank/DDBJ whole genome shotgun (WGS) entry which is preliminary data.</text>
</comment>
<dbReference type="CDD" id="cd07432">
    <property type="entry name" value="PHP_HisPPase"/>
    <property type="match status" value="1"/>
</dbReference>
<dbReference type="AlphaFoldDB" id="A0A0F9RDL9"/>
<evidence type="ECO:0000313" key="2">
    <source>
        <dbReference type="EMBL" id="KKN15353.1"/>
    </source>
</evidence>
<dbReference type="GO" id="GO:0004534">
    <property type="term" value="F:5'-3' RNA exonuclease activity"/>
    <property type="evidence" value="ECO:0007669"/>
    <property type="project" value="TreeGrafter"/>
</dbReference>
<evidence type="ECO:0000259" key="1">
    <source>
        <dbReference type="Pfam" id="PF02811"/>
    </source>
</evidence>
<organism evidence="2">
    <name type="scientific">marine sediment metagenome</name>
    <dbReference type="NCBI Taxonomy" id="412755"/>
    <lineage>
        <taxon>unclassified sequences</taxon>
        <taxon>metagenomes</taxon>
        <taxon>ecological metagenomes</taxon>
    </lineage>
</organism>
<name>A0A0F9RDL9_9ZZZZ</name>